<feature type="region of interest" description="Disordered" evidence="1">
    <location>
        <begin position="182"/>
        <end position="210"/>
    </location>
</feature>
<protein>
    <submittedName>
        <fullName evidence="3">Uncharacterized protein</fullName>
    </submittedName>
</protein>
<dbReference type="EMBL" id="CP034206">
    <property type="protein sequence ID" value="QBZ59311.1"/>
    <property type="molecule type" value="Genomic_DNA"/>
</dbReference>
<feature type="region of interest" description="Disordered" evidence="1">
    <location>
        <begin position="70"/>
        <end position="156"/>
    </location>
</feature>
<feature type="region of interest" description="Disordered" evidence="1">
    <location>
        <begin position="781"/>
        <end position="809"/>
    </location>
</feature>
<evidence type="ECO:0000256" key="1">
    <source>
        <dbReference type="SAM" id="MobiDB-lite"/>
    </source>
</evidence>
<feature type="compositionally biased region" description="Acidic residues" evidence="1">
    <location>
        <begin position="122"/>
        <end position="137"/>
    </location>
</feature>
<accession>A0A4P7NC95</accession>
<feature type="region of interest" description="Disordered" evidence="1">
    <location>
        <begin position="285"/>
        <end position="312"/>
    </location>
</feature>
<feature type="signal peptide" evidence="2">
    <location>
        <begin position="1"/>
        <end position="26"/>
    </location>
</feature>
<name>A0A4P7NC95_PYROR</name>
<feature type="chain" id="PRO_5020670933" evidence="2">
    <location>
        <begin position="27"/>
        <end position="809"/>
    </location>
</feature>
<feature type="region of interest" description="Disordered" evidence="1">
    <location>
        <begin position="575"/>
        <end position="606"/>
    </location>
</feature>
<feature type="compositionally biased region" description="Acidic residues" evidence="1">
    <location>
        <begin position="189"/>
        <end position="205"/>
    </location>
</feature>
<keyword evidence="2" id="KW-0732">Signal</keyword>
<evidence type="ECO:0000313" key="4">
    <source>
        <dbReference type="Proteomes" id="UP000294847"/>
    </source>
</evidence>
<gene>
    <name evidence="3" type="ORF">PoMZ_04272</name>
</gene>
<proteinExistence type="predicted"/>
<evidence type="ECO:0000256" key="2">
    <source>
        <dbReference type="SAM" id="SignalP"/>
    </source>
</evidence>
<feature type="compositionally biased region" description="Acidic residues" evidence="1">
    <location>
        <begin position="74"/>
        <end position="94"/>
    </location>
</feature>
<organism evidence="3 4">
    <name type="scientific">Pyricularia oryzae</name>
    <name type="common">Rice blast fungus</name>
    <name type="synonym">Magnaporthe oryzae</name>
    <dbReference type="NCBI Taxonomy" id="318829"/>
    <lineage>
        <taxon>Eukaryota</taxon>
        <taxon>Fungi</taxon>
        <taxon>Dikarya</taxon>
        <taxon>Ascomycota</taxon>
        <taxon>Pezizomycotina</taxon>
        <taxon>Sordariomycetes</taxon>
        <taxon>Sordariomycetidae</taxon>
        <taxon>Magnaporthales</taxon>
        <taxon>Pyriculariaceae</taxon>
        <taxon>Pyricularia</taxon>
    </lineage>
</organism>
<reference evidence="3 4" key="1">
    <citation type="journal article" date="2019" name="Mol. Biol. Evol.">
        <title>Blast fungal genomes show frequent chromosomal changes, gene gains and losses, and effector gene turnover.</title>
        <authorList>
            <person name="Gomez Luciano L.B."/>
            <person name="Jason Tsai I."/>
            <person name="Chuma I."/>
            <person name="Tosa Y."/>
            <person name="Chen Y.H."/>
            <person name="Li J.Y."/>
            <person name="Li M.Y."/>
            <person name="Jade Lu M.Y."/>
            <person name="Nakayashiki H."/>
            <person name="Li W.H."/>
        </authorList>
    </citation>
    <scope>NUCLEOTIDE SEQUENCE [LARGE SCALE GENOMIC DNA]</scope>
    <source>
        <strain evidence="3">MZ5-1-6</strain>
    </source>
</reference>
<sequence length="809" mass="82558">MWEAVATGRENLLLLLDNLLSGKVVAVTATTVDFVLDGDLAQVGEDVLHHGVLGRALLAAEVVKALPAGHDVVDDTNDDDDSDGVDPDQDDGDNVDGTVLRKVLGQAGGDGRLAEAAREPTETGEEGGEDVDTEDGANELPRGEGVEATGDEDQPVLSQGDLEEEDLLDAAVVLDDATVLEPHGAAEDPGSDSEQSTEDDGDDPDLGQLPLDGTALVVSVVVGDGDGGKISEQGEEDDQVDTNGLVDGDLEKILSTYHGRDEVDLEMQTESDTVLDVSLHALEDLPGDLDGRDDCSETGGEEDNVSGGLGSLSGTLDSDTTVGLFQGRGVVDTVTSHGSKMATLLKHLDDLVLVLGENFGETVSALAKVVDSAAGHVAVKELVGVVNLGTHGKHAASLLGDSDGVTSKHLDRETESLSLSDGLGGILTGRVEEGKHAEHLPGAIGLLDGDSERSETTAGELGGLLFEETLLLLGAVADGEDGVGGTLAASVLDTLVVADRGDTLGDGVEGSELLGGPALRNDLLGLGVALEGEDGDLVDRVEGLDVVAGSESSDGHHPVDVNALHDERLADRKLVSGNGQVAVEATNPGSEDEDDDENEEGRTDRVHDGLEVTLVLGTLDQRGGLSDERGLGAVGDDTVGLSALASGGVVDGVGHVLVDGEGLSGNGRLVNSDNSVADMRGSILVVRVVLLAAGASDVLGVELSLVLGEAVPGVVVVADKTGIAGNNVAFLNDDDVTRDKLPGADLLFTAVTDDAGLHGNVTLERGDDIGGLLLLVPTDDGVKQKDTDDDTGVNPVAESKGQDGSSLHD</sequence>
<feature type="compositionally biased region" description="Acidic residues" evidence="1">
    <location>
        <begin position="590"/>
        <end position="599"/>
    </location>
</feature>
<feature type="compositionally biased region" description="Basic and acidic residues" evidence="1">
    <location>
        <begin position="112"/>
        <end position="121"/>
    </location>
</feature>
<evidence type="ECO:0000313" key="3">
    <source>
        <dbReference type="EMBL" id="QBZ59311.1"/>
    </source>
</evidence>
<dbReference type="AlphaFoldDB" id="A0A4P7NC95"/>
<dbReference type="Proteomes" id="UP000294847">
    <property type="component" value="Chromosome 3"/>
</dbReference>